<dbReference type="RefSeq" id="WP_003865581.1">
    <property type="nucleotide sequence ID" value="NZ_CABLCL010000096.1"/>
</dbReference>
<dbReference type="GeneID" id="66578533"/>
<reference evidence="14 15" key="1">
    <citation type="submission" date="2018-08" db="EMBL/GenBank/DDBJ databases">
        <title>A genome reference for cultivated species of the human gut microbiota.</title>
        <authorList>
            <person name="Zou Y."/>
            <person name="Xue W."/>
            <person name="Luo G."/>
        </authorList>
    </citation>
    <scope>NUCLEOTIDE SEQUENCE [LARGE SCALE GENOMIC DNA]</scope>
    <source>
        <strain evidence="12 14">AF15-20</strain>
        <strain evidence="13 15">AM42-13AC</strain>
    </source>
</reference>
<dbReference type="PANTHER" id="PTHR34185">
    <property type="entry name" value="DIADENYLATE CYCLASE"/>
    <property type="match status" value="1"/>
</dbReference>
<comment type="catalytic activity">
    <reaction evidence="1 10">
        <text>2 ATP = 3',3'-c-di-AMP + 2 diphosphate</text>
        <dbReference type="Rhea" id="RHEA:35655"/>
        <dbReference type="ChEBI" id="CHEBI:30616"/>
        <dbReference type="ChEBI" id="CHEBI:33019"/>
        <dbReference type="ChEBI" id="CHEBI:71500"/>
        <dbReference type="EC" id="2.7.7.85"/>
    </reaction>
</comment>
<evidence type="ECO:0000313" key="14">
    <source>
        <dbReference type="Proteomes" id="UP000265489"/>
    </source>
</evidence>
<dbReference type="Proteomes" id="UP000285288">
    <property type="component" value="Unassembled WGS sequence"/>
</dbReference>
<evidence type="ECO:0000256" key="7">
    <source>
        <dbReference type="ARBA" id="ARBA00022840"/>
    </source>
</evidence>
<evidence type="ECO:0000256" key="1">
    <source>
        <dbReference type="ARBA" id="ARBA00000877"/>
    </source>
</evidence>
<keyword evidence="5 10" id="KW-0548">Nucleotidyltransferase</keyword>
<evidence type="ECO:0000256" key="2">
    <source>
        <dbReference type="ARBA" id="ARBA00022475"/>
    </source>
</evidence>
<dbReference type="Pfam" id="PF19293">
    <property type="entry name" value="CdaA_N"/>
    <property type="match status" value="1"/>
</dbReference>
<dbReference type="GO" id="GO:0006171">
    <property type="term" value="P:cAMP biosynthetic process"/>
    <property type="evidence" value="ECO:0007669"/>
    <property type="project" value="InterPro"/>
</dbReference>
<dbReference type="EMBL" id="QRYQ01000002">
    <property type="protein sequence ID" value="RGU93734.1"/>
    <property type="molecule type" value="Genomic_DNA"/>
</dbReference>
<dbReference type="InterPro" id="IPR045585">
    <property type="entry name" value="CdaA_N"/>
</dbReference>
<dbReference type="FunFam" id="3.40.1700.10:FF:000002">
    <property type="entry name" value="Diadenylate cyclase"/>
    <property type="match status" value="1"/>
</dbReference>
<dbReference type="InterPro" id="IPR003390">
    <property type="entry name" value="DNA_integrity_scan_DisA_N"/>
</dbReference>
<feature type="transmembrane region" description="Helical" evidence="10">
    <location>
        <begin position="12"/>
        <end position="29"/>
    </location>
</feature>
<dbReference type="InterPro" id="IPR034701">
    <property type="entry name" value="CdaA"/>
</dbReference>
<sequence length="312" mass="34362">MGYTLSDITFLIRLLLDILVVWGLIYSGLRIVRNNSRTIQLVKGVLIIVLVKALAVWLGLNALNYLIEMFLNWGVVVILVVFQPEIRGMLEKVGKTTAILTVDVSVSQIQQMINELVEACSQMSKSKTGALISIERTQSLSDFIRTGIVMDSEVSTELLGTIFQYGTPMHDGAVIIQGNKIACAAAYFPPTTKDLPSKYGARHRAAVGISEITDSITIIVSEETGNISVAVNGQLTQYPPEGLQRYLTNMLVQSSNQNPSSILVPMLNQAKSMSKRAKKQEEDINKDERVKAIEIVNLIEQKKEGSQHGISK</sequence>
<dbReference type="InterPro" id="IPR050338">
    <property type="entry name" value="DisA"/>
</dbReference>
<dbReference type="HAMAP" id="MF_01499">
    <property type="entry name" value="DacA"/>
    <property type="match status" value="1"/>
</dbReference>
<dbReference type="GO" id="GO:0005524">
    <property type="term" value="F:ATP binding"/>
    <property type="evidence" value="ECO:0007669"/>
    <property type="project" value="UniProtKB-UniRule"/>
</dbReference>
<dbReference type="EMBL" id="QSGD01000006">
    <property type="protein sequence ID" value="RHB08590.1"/>
    <property type="molecule type" value="Genomic_DNA"/>
</dbReference>
<evidence type="ECO:0000256" key="8">
    <source>
        <dbReference type="ARBA" id="ARBA00022989"/>
    </source>
</evidence>
<comment type="caution">
    <text evidence="10">Lacks conserved residue(s) required for the propagation of feature annotation.</text>
</comment>
<feature type="domain" description="DAC" evidence="11">
    <location>
        <begin position="83"/>
        <end position="241"/>
    </location>
</feature>
<comment type="function">
    <text evidence="10">Catalyzes the condensation of 2 ATP molecules into cyclic di-AMP (c-di-AMP), a second messenger used to regulate differing processes in different bacteria.</text>
</comment>
<dbReference type="Gene3D" id="3.40.1700.10">
    <property type="entry name" value="DNA integrity scanning protein, DisA, N-terminal domain"/>
    <property type="match status" value="1"/>
</dbReference>
<dbReference type="GO" id="GO:0106408">
    <property type="term" value="F:diadenylate cyclase activity"/>
    <property type="evidence" value="ECO:0007669"/>
    <property type="project" value="UniProtKB-EC"/>
</dbReference>
<evidence type="ECO:0000256" key="4">
    <source>
        <dbReference type="ARBA" id="ARBA00022692"/>
    </source>
</evidence>
<evidence type="ECO:0000256" key="10">
    <source>
        <dbReference type="HAMAP-Rule" id="MF_01499"/>
    </source>
</evidence>
<gene>
    <name evidence="10" type="primary">dacA</name>
    <name evidence="13" type="ORF">DW907_02930</name>
    <name evidence="12" type="ORF">DWW32_01600</name>
</gene>
<dbReference type="AlphaFoldDB" id="A0A395WAI4"/>
<comment type="similarity">
    <text evidence="10">Belongs to the adenylate cyclase family. DacA/CdaA subfamily.</text>
</comment>
<keyword evidence="7 10" id="KW-0067">ATP-binding</keyword>
<dbReference type="GO" id="GO:0004016">
    <property type="term" value="F:adenylate cyclase activity"/>
    <property type="evidence" value="ECO:0007669"/>
    <property type="project" value="UniProtKB-UniRule"/>
</dbReference>
<keyword evidence="4 10" id="KW-0812">Transmembrane</keyword>
<proteinExistence type="inferred from homology"/>
<accession>A0A395WAI4</accession>
<evidence type="ECO:0000313" key="13">
    <source>
        <dbReference type="EMBL" id="RHB08590.1"/>
    </source>
</evidence>
<dbReference type="EC" id="2.7.7.85" evidence="10"/>
<dbReference type="InterPro" id="IPR036888">
    <property type="entry name" value="DNA_integrity_DisA_N_sf"/>
</dbReference>
<keyword evidence="9 10" id="KW-0472">Membrane</keyword>
<dbReference type="Proteomes" id="UP000265489">
    <property type="component" value="Unassembled WGS sequence"/>
</dbReference>
<evidence type="ECO:0000313" key="12">
    <source>
        <dbReference type="EMBL" id="RGU93734.1"/>
    </source>
</evidence>
<keyword evidence="3 10" id="KW-0808">Transferase</keyword>
<evidence type="ECO:0000313" key="15">
    <source>
        <dbReference type="Proteomes" id="UP000285288"/>
    </source>
</evidence>
<dbReference type="SUPFAM" id="SSF143597">
    <property type="entry name" value="YojJ-like"/>
    <property type="match status" value="1"/>
</dbReference>
<comment type="subunit">
    <text evidence="10">Probably a homodimer.</text>
</comment>
<evidence type="ECO:0000256" key="5">
    <source>
        <dbReference type="ARBA" id="ARBA00022695"/>
    </source>
</evidence>
<evidence type="ECO:0000256" key="9">
    <source>
        <dbReference type="ARBA" id="ARBA00023136"/>
    </source>
</evidence>
<organism evidence="12 14">
    <name type="scientific">Holdemanella biformis</name>
    <dbReference type="NCBI Taxonomy" id="1735"/>
    <lineage>
        <taxon>Bacteria</taxon>
        <taxon>Bacillati</taxon>
        <taxon>Bacillota</taxon>
        <taxon>Erysipelotrichia</taxon>
        <taxon>Erysipelotrichales</taxon>
        <taxon>Erysipelotrichaceae</taxon>
        <taxon>Holdemanella</taxon>
    </lineage>
</organism>
<dbReference type="PANTHER" id="PTHR34185:SF1">
    <property type="entry name" value="DIADENYLATE CYCLASE"/>
    <property type="match status" value="1"/>
</dbReference>
<keyword evidence="8 10" id="KW-1133">Transmembrane helix</keyword>
<evidence type="ECO:0000259" key="11">
    <source>
        <dbReference type="PROSITE" id="PS51794"/>
    </source>
</evidence>
<protein>
    <recommendedName>
        <fullName evidence="10">Diadenylate cyclase</fullName>
        <shortName evidence="10">DAC</shortName>
        <ecNumber evidence="10">2.7.7.85</ecNumber>
    </recommendedName>
    <alternativeName>
        <fullName evidence="10">Cyclic-di-AMP synthase</fullName>
        <shortName evidence="10">c-di-AMP synthase</shortName>
    </alternativeName>
</protein>
<dbReference type="Pfam" id="PF02457">
    <property type="entry name" value="DAC"/>
    <property type="match status" value="1"/>
</dbReference>
<name>A0A395WAI4_9FIRM</name>
<evidence type="ECO:0000256" key="6">
    <source>
        <dbReference type="ARBA" id="ARBA00022741"/>
    </source>
</evidence>
<dbReference type="PROSITE" id="PS51794">
    <property type="entry name" value="DAC"/>
    <property type="match status" value="1"/>
</dbReference>
<comment type="caution">
    <text evidence="12">The sequence shown here is derived from an EMBL/GenBank/DDBJ whole genome shotgun (WGS) entry which is preliminary data.</text>
</comment>
<keyword evidence="6 10" id="KW-0547">Nucleotide-binding</keyword>
<dbReference type="NCBIfam" id="TIGR00159">
    <property type="entry name" value="diadenylate cyclase CdaA"/>
    <property type="match status" value="1"/>
</dbReference>
<feature type="transmembrane region" description="Helical" evidence="10">
    <location>
        <begin position="41"/>
        <end position="59"/>
    </location>
</feature>
<keyword evidence="2 10" id="KW-1003">Cell membrane</keyword>
<evidence type="ECO:0000256" key="3">
    <source>
        <dbReference type="ARBA" id="ARBA00022679"/>
    </source>
</evidence>